<dbReference type="PANTHER" id="PTHR11014">
    <property type="entry name" value="PEPTIDASE M20 FAMILY MEMBER"/>
    <property type="match status" value="1"/>
</dbReference>
<keyword evidence="2" id="KW-0378">Hydrolase</keyword>
<dbReference type="InterPro" id="IPR002933">
    <property type="entry name" value="Peptidase_M20"/>
</dbReference>
<feature type="domain" description="Peptidase M20 dimerisation" evidence="4">
    <location>
        <begin position="203"/>
        <end position="288"/>
    </location>
</feature>
<dbReference type="AlphaFoldDB" id="A0A8J7Q843"/>
<protein>
    <submittedName>
        <fullName evidence="5">Amidohydrolase</fullName>
    </submittedName>
</protein>
<evidence type="ECO:0000256" key="1">
    <source>
        <dbReference type="ARBA" id="ARBA00006153"/>
    </source>
</evidence>
<feature type="binding site" evidence="3">
    <location>
        <position position="374"/>
    </location>
    <ligand>
        <name>Mn(2+)</name>
        <dbReference type="ChEBI" id="CHEBI:29035"/>
        <label>2</label>
    </ligand>
</feature>
<feature type="binding site" evidence="3">
    <location>
        <position position="113"/>
    </location>
    <ligand>
        <name>Mn(2+)</name>
        <dbReference type="ChEBI" id="CHEBI:29035"/>
        <label>2</label>
    </ligand>
</feature>
<sequence length="403" mass="43634">MLAGLLWILCFTGPIALPTDAYYEEMVAVRRQLHRFPEVSNREFKTRDFLEETLRAAGFTRIERMAKTGLRVVYETGKPGPVLAFRADIDALPVTEATGLPYASEHQGVMHACGHDIHTGSLFGAALAIRNDPELTGTFVFLFQPAEEGPPPGEEGGASLMIAEGALDNPRPDAIFGLHTMGNMPLGQVGYRTGGILARSDRFFLTIEGKQAHGSAPHDGIDPIVTAAAVVTQAQSLVSRRTDARDPVVLSFGEFNAGQRFNIIPAKASLSGTIRTLDVETGDLIPQYLDQVIAGVTAAHGAKYRFENETMCPSTQNDATWTKKAVAALDRAGFETKAVAPIMAAEDFAYFAERIPGVYFFLGVCDQNECANIHSPRYSPAEASLKYGAGMFYTYARAFSTGQ</sequence>
<dbReference type="PIRSF" id="PIRSF005962">
    <property type="entry name" value="Pept_M20D_amidohydro"/>
    <property type="match status" value="1"/>
</dbReference>
<dbReference type="SUPFAM" id="SSF53187">
    <property type="entry name" value="Zn-dependent exopeptidases"/>
    <property type="match status" value="1"/>
</dbReference>
<evidence type="ECO:0000256" key="2">
    <source>
        <dbReference type="ARBA" id="ARBA00022801"/>
    </source>
</evidence>
<dbReference type="CDD" id="cd03886">
    <property type="entry name" value="M20_Acy1"/>
    <property type="match status" value="1"/>
</dbReference>
<dbReference type="Gene3D" id="3.40.630.10">
    <property type="entry name" value="Zn peptidases"/>
    <property type="match status" value="1"/>
</dbReference>
<dbReference type="Pfam" id="PF07687">
    <property type="entry name" value="M20_dimer"/>
    <property type="match status" value="1"/>
</dbReference>
<dbReference type="Proteomes" id="UP000664417">
    <property type="component" value="Unassembled WGS sequence"/>
</dbReference>
<gene>
    <name evidence="5" type="ORF">J3U88_28420</name>
</gene>
<dbReference type="EMBL" id="JAFREP010000037">
    <property type="protein sequence ID" value="MBO1322432.1"/>
    <property type="molecule type" value="Genomic_DNA"/>
</dbReference>
<dbReference type="Pfam" id="PF01546">
    <property type="entry name" value="Peptidase_M20"/>
    <property type="match status" value="1"/>
</dbReference>
<proteinExistence type="inferred from homology"/>
<comment type="cofactor">
    <cofactor evidence="3">
        <name>Mn(2+)</name>
        <dbReference type="ChEBI" id="CHEBI:29035"/>
    </cofactor>
    <text evidence="3">The Mn(2+) ion enhances activity.</text>
</comment>
<keyword evidence="6" id="KW-1185">Reference proteome</keyword>
<feature type="binding site" evidence="3">
    <location>
        <position position="179"/>
    </location>
    <ligand>
        <name>Mn(2+)</name>
        <dbReference type="ChEBI" id="CHEBI:29035"/>
        <label>2</label>
    </ligand>
</feature>
<dbReference type="GO" id="GO:0046872">
    <property type="term" value="F:metal ion binding"/>
    <property type="evidence" value="ECO:0007669"/>
    <property type="project" value="UniProtKB-KW"/>
</dbReference>
<evidence type="ECO:0000313" key="6">
    <source>
        <dbReference type="Proteomes" id="UP000664417"/>
    </source>
</evidence>
<feature type="binding site" evidence="3">
    <location>
        <position position="148"/>
    </location>
    <ligand>
        <name>Mn(2+)</name>
        <dbReference type="ChEBI" id="CHEBI:29035"/>
        <label>2</label>
    </ligand>
</feature>
<name>A0A8J7Q843_9BACT</name>
<dbReference type="InterPro" id="IPR011650">
    <property type="entry name" value="Peptidase_M20_dimer"/>
</dbReference>
<dbReference type="InterPro" id="IPR017439">
    <property type="entry name" value="Amidohydrolase"/>
</dbReference>
<dbReference type="SUPFAM" id="SSF55031">
    <property type="entry name" value="Bacterial exopeptidase dimerisation domain"/>
    <property type="match status" value="1"/>
</dbReference>
<evidence type="ECO:0000313" key="5">
    <source>
        <dbReference type="EMBL" id="MBO1322432.1"/>
    </source>
</evidence>
<dbReference type="InterPro" id="IPR036264">
    <property type="entry name" value="Bact_exopeptidase_dim_dom"/>
</dbReference>
<dbReference type="FunFam" id="3.30.70.360:FF:000014">
    <property type="entry name" value="N-acyl-L-amino acid amidohydrolase"/>
    <property type="match status" value="1"/>
</dbReference>
<comment type="similarity">
    <text evidence="1">Belongs to the peptidase M20 family.</text>
</comment>
<organism evidence="5 6">
    <name type="scientific">Acanthopleuribacter pedis</name>
    <dbReference type="NCBI Taxonomy" id="442870"/>
    <lineage>
        <taxon>Bacteria</taxon>
        <taxon>Pseudomonadati</taxon>
        <taxon>Acidobacteriota</taxon>
        <taxon>Holophagae</taxon>
        <taxon>Acanthopleuribacterales</taxon>
        <taxon>Acanthopleuribacteraceae</taxon>
        <taxon>Acanthopleuribacter</taxon>
    </lineage>
</organism>
<dbReference type="RefSeq" id="WP_207862405.1">
    <property type="nucleotide sequence ID" value="NZ_JAFREP010000037.1"/>
</dbReference>
<comment type="caution">
    <text evidence="5">The sequence shown here is derived from an EMBL/GenBank/DDBJ whole genome shotgun (WGS) entry which is preliminary data.</text>
</comment>
<keyword evidence="3" id="KW-0479">Metal-binding</keyword>
<dbReference type="GO" id="GO:0016787">
    <property type="term" value="F:hydrolase activity"/>
    <property type="evidence" value="ECO:0007669"/>
    <property type="project" value="UniProtKB-KW"/>
</dbReference>
<feature type="binding site" evidence="3">
    <location>
        <position position="115"/>
    </location>
    <ligand>
        <name>Mn(2+)</name>
        <dbReference type="ChEBI" id="CHEBI:29035"/>
        <label>2</label>
    </ligand>
</feature>
<keyword evidence="3" id="KW-0464">Manganese</keyword>
<reference evidence="5" key="1">
    <citation type="submission" date="2021-03" db="EMBL/GenBank/DDBJ databases">
        <authorList>
            <person name="Wang G."/>
        </authorList>
    </citation>
    <scope>NUCLEOTIDE SEQUENCE</scope>
    <source>
        <strain evidence="5">KCTC 12899</strain>
    </source>
</reference>
<evidence type="ECO:0000259" key="4">
    <source>
        <dbReference type="Pfam" id="PF07687"/>
    </source>
</evidence>
<dbReference type="NCBIfam" id="TIGR01891">
    <property type="entry name" value="amidohydrolases"/>
    <property type="match status" value="1"/>
</dbReference>
<dbReference type="Gene3D" id="3.30.70.360">
    <property type="match status" value="1"/>
</dbReference>
<accession>A0A8J7Q843</accession>
<evidence type="ECO:0000256" key="3">
    <source>
        <dbReference type="PIRSR" id="PIRSR005962-1"/>
    </source>
</evidence>
<dbReference type="PANTHER" id="PTHR11014:SF63">
    <property type="entry name" value="METALLOPEPTIDASE, PUTATIVE (AFU_ORTHOLOGUE AFUA_6G09600)-RELATED"/>
    <property type="match status" value="1"/>
</dbReference>